<gene>
    <name evidence="1" type="ORF">Nlim_0061</name>
</gene>
<dbReference type="Proteomes" id="UP000004348">
    <property type="component" value="Chromosome"/>
</dbReference>
<proteinExistence type="predicted"/>
<dbReference type="EMBL" id="AEGP01000014">
    <property type="protein sequence ID" value="EGG43011.1"/>
    <property type="molecule type" value="Genomic_DNA"/>
</dbReference>
<dbReference type="AlphaFoldDB" id="F3KHX0"/>
<protein>
    <submittedName>
        <fullName evidence="1">Uncharacterized protein</fullName>
    </submittedName>
</protein>
<sequence length="82" mass="9813">MSKKLKEESEKIFKKIITKEDINQIKIQNKARELARNVIATQNERKMYLRSIMNDKEIKQLIKDGKLKKAEKQAITILRNWK</sequence>
<dbReference type="STRING" id="886738.Nlim_0061"/>
<evidence type="ECO:0000313" key="1">
    <source>
        <dbReference type="EMBL" id="EGG43011.1"/>
    </source>
</evidence>
<reference evidence="1" key="1">
    <citation type="journal article" date="2011" name="PLoS ONE">
        <title>Genome of a low-salinity ammonia-oxidizing archaeon determined by single-cell and metagenomic analysis.</title>
        <authorList>
            <person name="Blainey P.C."/>
            <person name="Mosier A.C."/>
            <person name="Potanina A."/>
            <person name="Francis C.A."/>
            <person name="Quake S.R."/>
        </authorList>
    </citation>
    <scope>NUCLEOTIDE SEQUENCE [LARGE SCALE GENOMIC DNA]</scope>
    <source>
        <strain evidence="1">SFB1</strain>
    </source>
</reference>
<name>F3KHX0_9ARCH</name>
<organism evidence="1">
    <name type="scientific">Candidatus Nitrosarchaeum limnium SFB1</name>
    <dbReference type="NCBI Taxonomy" id="886738"/>
    <lineage>
        <taxon>Archaea</taxon>
        <taxon>Nitrososphaerota</taxon>
        <taxon>Nitrososphaeria</taxon>
        <taxon>Nitrosopumilales</taxon>
        <taxon>Nitrosopumilaceae</taxon>
        <taxon>Nitrosarchaeum</taxon>
    </lineage>
</organism>
<dbReference type="HOGENOM" id="CLU_2550078_0_0_2"/>
<comment type="caution">
    <text evidence="1">The sequence shown here is derived from an EMBL/GenBank/DDBJ whole genome shotgun (WGS) entry which is preliminary data.</text>
</comment>
<accession>F3KHX0</accession>